<dbReference type="InterPro" id="IPR011701">
    <property type="entry name" value="MFS"/>
</dbReference>
<proteinExistence type="predicted"/>
<name>A0A2M7K1G8_9BACT</name>
<organism evidence="7 8">
    <name type="scientific">Candidatus Berkelbacteria bacterium CG_4_8_14_3_um_filter_42_13</name>
    <dbReference type="NCBI Taxonomy" id="1974505"/>
    <lineage>
        <taxon>Bacteria</taxon>
        <taxon>Candidatus Berkelbacteria</taxon>
    </lineage>
</organism>
<dbReference type="Proteomes" id="UP000229924">
    <property type="component" value="Unassembled WGS sequence"/>
</dbReference>
<feature type="transmembrane region" description="Helical" evidence="6">
    <location>
        <begin position="162"/>
        <end position="185"/>
    </location>
</feature>
<evidence type="ECO:0000256" key="3">
    <source>
        <dbReference type="ARBA" id="ARBA00022692"/>
    </source>
</evidence>
<dbReference type="InterPro" id="IPR036259">
    <property type="entry name" value="MFS_trans_sf"/>
</dbReference>
<dbReference type="GO" id="GO:0022857">
    <property type="term" value="F:transmembrane transporter activity"/>
    <property type="evidence" value="ECO:0007669"/>
    <property type="project" value="InterPro"/>
</dbReference>
<gene>
    <name evidence="7" type="ORF">COZ63_01575</name>
</gene>
<evidence type="ECO:0000313" key="8">
    <source>
        <dbReference type="Proteomes" id="UP000229924"/>
    </source>
</evidence>
<dbReference type="AlphaFoldDB" id="A0A2M7K1G8"/>
<protein>
    <recommendedName>
        <fullName evidence="9">Major facilitator superfamily (MFS) profile domain-containing protein</fullName>
    </recommendedName>
</protein>
<feature type="non-terminal residue" evidence="7">
    <location>
        <position position="198"/>
    </location>
</feature>
<dbReference type="PANTHER" id="PTHR23513:SF6">
    <property type="entry name" value="MAJOR FACILITATOR SUPERFAMILY ASSOCIATED DOMAIN-CONTAINING PROTEIN"/>
    <property type="match status" value="1"/>
</dbReference>
<sequence length="198" mass="21990">MRNIFSLFKKDNFRKLWLAQFLSQAASNMLIFALILHIYDLTKSATTISLVIIATSIPSVIFGPLSGVLSDRVRYKRVLLYTNVLRTLAAFLLIPATHNTLAILEIIFVMSAITQFFSPAELSSIPLVVDRTELVKANSIYMTTMYGSLIFGYGIAGPLQGVIGSIWLFVIVGAMFLISSISIFLMSEYDDKAPHTLL</sequence>
<dbReference type="Pfam" id="PF07690">
    <property type="entry name" value="MFS_1"/>
    <property type="match status" value="1"/>
</dbReference>
<evidence type="ECO:0000256" key="6">
    <source>
        <dbReference type="SAM" id="Phobius"/>
    </source>
</evidence>
<dbReference type="GO" id="GO:0005886">
    <property type="term" value="C:plasma membrane"/>
    <property type="evidence" value="ECO:0007669"/>
    <property type="project" value="UniProtKB-SubCell"/>
</dbReference>
<evidence type="ECO:0000256" key="2">
    <source>
        <dbReference type="ARBA" id="ARBA00022475"/>
    </source>
</evidence>
<evidence type="ECO:0008006" key="9">
    <source>
        <dbReference type="Google" id="ProtNLM"/>
    </source>
</evidence>
<feature type="transmembrane region" description="Helical" evidence="6">
    <location>
        <begin position="45"/>
        <end position="66"/>
    </location>
</feature>
<feature type="transmembrane region" description="Helical" evidence="6">
    <location>
        <begin position="139"/>
        <end position="156"/>
    </location>
</feature>
<accession>A0A2M7K1G8</accession>
<feature type="transmembrane region" description="Helical" evidence="6">
    <location>
        <begin position="21"/>
        <end position="39"/>
    </location>
</feature>
<keyword evidence="5 6" id="KW-0472">Membrane</keyword>
<keyword evidence="2" id="KW-1003">Cell membrane</keyword>
<comment type="subcellular location">
    <subcellularLocation>
        <location evidence="1">Cell membrane</location>
        <topology evidence="1">Multi-pass membrane protein</topology>
    </subcellularLocation>
</comment>
<feature type="transmembrane region" description="Helical" evidence="6">
    <location>
        <begin position="100"/>
        <end position="118"/>
    </location>
</feature>
<evidence type="ECO:0000256" key="1">
    <source>
        <dbReference type="ARBA" id="ARBA00004651"/>
    </source>
</evidence>
<evidence type="ECO:0000256" key="4">
    <source>
        <dbReference type="ARBA" id="ARBA00022989"/>
    </source>
</evidence>
<dbReference type="PANTHER" id="PTHR23513">
    <property type="entry name" value="INTEGRAL MEMBRANE EFFLUX PROTEIN-RELATED"/>
    <property type="match status" value="1"/>
</dbReference>
<dbReference type="SUPFAM" id="SSF103473">
    <property type="entry name" value="MFS general substrate transporter"/>
    <property type="match status" value="1"/>
</dbReference>
<evidence type="ECO:0000313" key="7">
    <source>
        <dbReference type="EMBL" id="PIX30084.1"/>
    </source>
</evidence>
<reference evidence="8" key="1">
    <citation type="submission" date="2017-09" db="EMBL/GenBank/DDBJ databases">
        <title>Depth-based differentiation of microbial function through sediment-hosted aquifers and enrichment of novel symbionts in the deep terrestrial subsurface.</title>
        <authorList>
            <person name="Probst A.J."/>
            <person name="Ladd B."/>
            <person name="Jarett J.K."/>
            <person name="Geller-Mcgrath D.E."/>
            <person name="Sieber C.M.K."/>
            <person name="Emerson J.B."/>
            <person name="Anantharaman K."/>
            <person name="Thomas B.C."/>
            <person name="Malmstrom R."/>
            <person name="Stieglmeier M."/>
            <person name="Klingl A."/>
            <person name="Woyke T."/>
            <person name="Ryan C.M."/>
            <person name="Banfield J.F."/>
        </authorList>
    </citation>
    <scope>NUCLEOTIDE SEQUENCE [LARGE SCALE GENOMIC DNA]</scope>
</reference>
<keyword evidence="4 6" id="KW-1133">Transmembrane helix</keyword>
<dbReference type="Gene3D" id="1.20.1250.20">
    <property type="entry name" value="MFS general substrate transporter like domains"/>
    <property type="match status" value="1"/>
</dbReference>
<keyword evidence="3 6" id="KW-0812">Transmembrane</keyword>
<dbReference type="EMBL" id="PFIK01000035">
    <property type="protein sequence ID" value="PIX30084.1"/>
    <property type="molecule type" value="Genomic_DNA"/>
</dbReference>
<comment type="caution">
    <text evidence="7">The sequence shown here is derived from an EMBL/GenBank/DDBJ whole genome shotgun (WGS) entry which is preliminary data.</text>
</comment>
<evidence type="ECO:0000256" key="5">
    <source>
        <dbReference type="ARBA" id="ARBA00023136"/>
    </source>
</evidence>
<dbReference type="CDD" id="cd06173">
    <property type="entry name" value="MFS_MefA_like"/>
    <property type="match status" value="1"/>
</dbReference>